<dbReference type="InterPro" id="IPR013785">
    <property type="entry name" value="Aldolase_TIM"/>
</dbReference>
<dbReference type="GO" id="GO:0046872">
    <property type="term" value="F:metal ion binding"/>
    <property type="evidence" value="ECO:0007669"/>
    <property type="project" value="UniProtKB-KW"/>
</dbReference>
<evidence type="ECO:0000256" key="3">
    <source>
        <dbReference type="ARBA" id="ARBA00001974"/>
    </source>
</evidence>
<dbReference type="GO" id="GO:0006212">
    <property type="term" value="P:uracil catabolic process"/>
    <property type="evidence" value="ECO:0007669"/>
    <property type="project" value="TreeGrafter"/>
</dbReference>
<evidence type="ECO:0000256" key="11">
    <source>
        <dbReference type="ARBA" id="ARBA00022723"/>
    </source>
</evidence>
<dbReference type="SUPFAM" id="SSF51395">
    <property type="entry name" value="FMN-linked oxidoreductases"/>
    <property type="match status" value="1"/>
</dbReference>
<dbReference type="PROSITE" id="PS00198">
    <property type="entry name" value="4FE4S_FER_1"/>
    <property type="match status" value="1"/>
</dbReference>
<dbReference type="InterPro" id="IPR028261">
    <property type="entry name" value="DPD_II"/>
</dbReference>
<keyword evidence="18" id="KW-0411">Iron-sulfur</keyword>
<evidence type="ECO:0000256" key="5">
    <source>
        <dbReference type="ARBA" id="ARBA00004725"/>
    </source>
</evidence>
<evidence type="ECO:0000256" key="13">
    <source>
        <dbReference type="ARBA" id="ARBA00022741"/>
    </source>
</evidence>
<keyword evidence="15" id="KW-0521">NADP</keyword>
<evidence type="ECO:0000256" key="1">
    <source>
        <dbReference type="ARBA" id="ARBA00001917"/>
    </source>
</evidence>
<dbReference type="Gene3D" id="3.30.70.20">
    <property type="match status" value="1"/>
</dbReference>
<dbReference type="FunFam" id="3.20.20.70:FF:000027">
    <property type="entry name" value="Dihydropyrimidine dehydrogenase [NADP(+)]"/>
    <property type="match status" value="1"/>
</dbReference>
<dbReference type="InterPro" id="IPR017900">
    <property type="entry name" value="4Fe4S_Fe_S_CS"/>
</dbReference>
<sequence>PNMQIDLEQTCVSKVSCTSCRRCEEKENIRGKKHTAEGFHAQPGWTEQEIVIEAKRCLYCATPGCVVGCPTSLNAKQMIHACSVGDFYHAAKIALTSNPLALTCAQLCECDEGLCQSNCVLSQTEAGAIKIGQVQRFVLNEFFKYGIKQTVDPKQQLIKKSVAVVGAGPAGLSAAAFLKRLNFEKVTVFEKEAFAGGLLMTQITENRLAAADVQNEVKLIQDMGVEFRFHQQIKKDDEQLKEFDFVVLSTGKQKPIEIDVEYKKEDVEVITSADFLSQICAKTKQGKEVQLKDFTGKNVIVLGAGNTAIDCCEAAQILGGNVTLAFRKQFSEIRASKGQIQNLISNGIQFQQLSSLKRIEPGKAVFDIQQKKDGKYSSTQQELWLQADYIISAYGTRKIPLGEQKENVFVAGDYNDSISIVEAVNDGKTVAAEIYKKVTGEEIKQMPAFHSDVDEVDISITVNGIKYINPFLISSSPTSLTYEHCRQALLAGWGGVVTKTAVLTKDIHVENCLRIFKITNNPGDNTYGNNCMVSDHPHDYWVMSIKKLKQEFPDRVIIASIMCSDVKEDWVQLAKMMEEAGADALELNFSCPNQCASEGDVTSFADESKVMAMAIGQIPEALQRCTKYVTEVVNIPVYPKLTPNHYYGELDVYAKAALAGGAVGVAYSNTISNLGRVFPNGYPYPQVGKKRLSLPSNGYSGTAIRPIVLAGICKIRSELEPEKLSILGIGGIESGDTAMQFIHAGAQALQVCSAVQTWSYEIVEEMKSGMQFLLYCNSTPRLRAFLEQYGEQKLMPHIKCNWLNESPEADQKVPALQERVNLVQSKLKNRDEMEHVFDWNCKAQINQDICINCGTCATSCRDNSANAFVYKDKKYMVNPDWCVGCMLCATICPVGAIQMVEVATEPKFVYHPDQHHWKHE</sequence>
<keyword evidence="9" id="KW-0285">Flavoprotein</keyword>
<dbReference type="UniPathway" id="UPA00070"/>
<feature type="non-terminal residue" evidence="22">
    <location>
        <position position="1"/>
    </location>
</feature>
<evidence type="ECO:0000256" key="10">
    <source>
        <dbReference type="ARBA" id="ARBA00022643"/>
    </source>
</evidence>
<keyword evidence="10" id="KW-0288">FMN</keyword>
<evidence type="ECO:0000256" key="18">
    <source>
        <dbReference type="ARBA" id="ARBA00023014"/>
    </source>
</evidence>
<dbReference type="GO" id="GO:0006207">
    <property type="term" value="P:'de novo' pyrimidine nucleobase biosynthetic process"/>
    <property type="evidence" value="ECO:0007669"/>
    <property type="project" value="InterPro"/>
</dbReference>
<dbReference type="GO" id="GO:0044205">
    <property type="term" value="P:'de novo' UMP biosynthetic process"/>
    <property type="evidence" value="ECO:0007669"/>
    <property type="project" value="UniProtKB-UniPathway"/>
</dbReference>
<dbReference type="InterPro" id="IPR017896">
    <property type="entry name" value="4Fe4S_Fe-S-bd"/>
</dbReference>
<dbReference type="Gene3D" id="3.20.20.70">
    <property type="entry name" value="Aldolase class I"/>
    <property type="match status" value="1"/>
</dbReference>
<dbReference type="EC" id="1.3.1.2" evidence="7"/>
<accession>A0A146K517</accession>
<evidence type="ECO:0000313" key="22">
    <source>
        <dbReference type="EMBL" id="JAP91468.1"/>
    </source>
</evidence>
<dbReference type="EMBL" id="GDID01005138">
    <property type="protein sequence ID" value="JAP91468.1"/>
    <property type="molecule type" value="Transcribed_RNA"/>
</dbReference>
<evidence type="ECO:0000256" key="17">
    <source>
        <dbReference type="ARBA" id="ARBA00023004"/>
    </source>
</evidence>
<dbReference type="AlphaFoldDB" id="A0A146K517"/>
<evidence type="ECO:0000259" key="21">
    <source>
        <dbReference type="PROSITE" id="PS51379"/>
    </source>
</evidence>
<dbReference type="Pfam" id="PF14697">
    <property type="entry name" value="Fer4_21"/>
    <property type="match status" value="1"/>
</dbReference>
<keyword evidence="16" id="KW-0560">Oxidoreductase</keyword>
<evidence type="ECO:0000256" key="8">
    <source>
        <dbReference type="ARBA" id="ARBA00022485"/>
    </source>
</evidence>
<dbReference type="GO" id="GO:0019483">
    <property type="term" value="P:beta-alanine biosynthetic process"/>
    <property type="evidence" value="ECO:0007669"/>
    <property type="project" value="UniProtKB-UniPathway"/>
</dbReference>
<keyword evidence="12" id="KW-0677">Repeat</keyword>
<gene>
    <name evidence="22" type="ORF">TPC1_16918</name>
</gene>
<dbReference type="GO" id="GO:0006210">
    <property type="term" value="P:thymine catabolic process"/>
    <property type="evidence" value="ECO:0007669"/>
    <property type="project" value="TreeGrafter"/>
</dbReference>
<dbReference type="GO" id="GO:0005829">
    <property type="term" value="C:cytosol"/>
    <property type="evidence" value="ECO:0007669"/>
    <property type="project" value="TreeGrafter"/>
</dbReference>
<name>A0A146K517_9EUKA</name>
<dbReference type="Gene3D" id="3.50.50.60">
    <property type="entry name" value="FAD/NAD(P)-binding domain"/>
    <property type="match status" value="2"/>
</dbReference>
<comment type="similarity">
    <text evidence="6">Belongs to the dihydropyrimidine dehydrogenase family.</text>
</comment>
<feature type="domain" description="4Fe-4S ferredoxin-type" evidence="21">
    <location>
        <begin position="841"/>
        <end position="871"/>
    </location>
</feature>
<evidence type="ECO:0000256" key="12">
    <source>
        <dbReference type="ARBA" id="ARBA00022737"/>
    </source>
</evidence>
<feature type="domain" description="4Fe-4S ferredoxin-type" evidence="21">
    <location>
        <begin position="873"/>
        <end position="902"/>
    </location>
</feature>
<comment type="cofactor">
    <cofactor evidence="1">
        <name>FMN</name>
        <dbReference type="ChEBI" id="CHEBI:58210"/>
    </cofactor>
</comment>
<dbReference type="InterPro" id="IPR023753">
    <property type="entry name" value="FAD/NAD-binding_dom"/>
</dbReference>
<dbReference type="GO" id="GO:0002058">
    <property type="term" value="F:uracil binding"/>
    <property type="evidence" value="ECO:0007669"/>
    <property type="project" value="TreeGrafter"/>
</dbReference>
<dbReference type="GO" id="GO:0004152">
    <property type="term" value="F:dihydroorotate dehydrogenase activity"/>
    <property type="evidence" value="ECO:0007669"/>
    <property type="project" value="UniProtKB-ARBA"/>
</dbReference>
<keyword evidence="8" id="KW-0004">4Fe-4S</keyword>
<comment type="pathway">
    <text evidence="4">Amino-acid biosynthesis; beta-alanine biosynthesis.</text>
</comment>
<proteinExistence type="inferred from homology"/>
<dbReference type="PANTHER" id="PTHR43073">
    <property type="entry name" value="DIHYDROPYRIMIDINE DEHYDROGENASE [NADP(+)]"/>
    <property type="match status" value="1"/>
</dbReference>
<evidence type="ECO:0000256" key="7">
    <source>
        <dbReference type="ARBA" id="ARBA00013004"/>
    </source>
</evidence>
<comment type="pathway">
    <text evidence="5">Pyrimidine metabolism; UMP biosynthesis via de novo pathway.</text>
</comment>
<dbReference type="Gene3D" id="1.10.1060.10">
    <property type="entry name" value="Alpha-helical ferredoxin"/>
    <property type="match status" value="1"/>
</dbReference>
<dbReference type="InterPro" id="IPR005720">
    <property type="entry name" value="Dihydroorotate_DH_cat"/>
</dbReference>
<evidence type="ECO:0000256" key="19">
    <source>
        <dbReference type="ARBA" id="ARBA00030119"/>
    </source>
</evidence>
<evidence type="ECO:0000256" key="14">
    <source>
        <dbReference type="ARBA" id="ARBA00022827"/>
    </source>
</evidence>
<keyword evidence="17" id="KW-0408">Iron</keyword>
<dbReference type="InterPro" id="IPR001295">
    <property type="entry name" value="Dihydroorotate_DH_CS"/>
</dbReference>
<evidence type="ECO:0000256" key="16">
    <source>
        <dbReference type="ARBA" id="ARBA00023002"/>
    </source>
</evidence>
<evidence type="ECO:0000256" key="20">
    <source>
        <dbReference type="ARBA" id="ARBA00032722"/>
    </source>
</evidence>
<dbReference type="Pfam" id="PF07992">
    <property type="entry name" value="Pyr_redox_2"/>
    <property type="match status" value="1"/>
</dbReference>
<dbReference type="UniPathway" id="UPA00131"/>
<reference evidence="22" key="1">
    <citation type="submission" date="2015-07" db="EMBL/GenBank/DDBJ databases">
        <title>Adaptation to a free-living lifestyle via gene acquisitions in the diplomonad Trepomonas sp. PC1.</title>
        <authorList>
            <person name="Xu F."/>
            <person name="Jerlstrom-Hultqvist J."/>
            <person name="Kolisko M."/>
            <person name="Simpson A.G.B."/>
            <person name="Roger A.J."/>
            <person name="Svard S.G."/>
            <person name="Andersson J.O."/>
        </authorList>
    </citation>
    <scope>NUCLEOTIDE SEQUENCE</scope>
    <source>
        <strain evidence="22">PC1</strain>
    </source>
</reference>
<keyword evidence="14" id="KW-0274">FAD</keyword>
<dbReference type="Pfam" id="PF14691">
    <property type="entry name" value="Fer4_20"/>
    <property type="match status" value="1"/>
</dbReference>
<evidence type="ECO:0000256" key="4">
    <source>
        <dbReference type="ARBA" id="ARBA00004668"/>
    </source>
</evidence>
<evidence type="ECO:0000256" key="6">
    <source>
        <dbReference type="ARBA" id="ARBA00010804"/>
    </source>
</evidence>
<dbReference type="PANTHER" id="PTHR43073:SF2">
    <property type="entry name" value="DIHYDROPYRIMIDINE DEHYDROGENASE [NADP(+)]"/>
    <property type="match status" value="1"/>
</dbReference>
<evidence type="ECO:0000256" key="15">
    <source>
        <dbReference type="ARBA" id="ARBA00022857"/>
    </source>
</evidence>
<dbReference type="InterPro" id="IPR036188">
    <property type="entry name" value="FAD/NAD-bd_sf"/>
</dbReference>
<comment type="cofactor">
    <cofactor evidence="2">
        <name>[4Fe-4S] cluster</name>
        <dbReference type="ChEBI" id="CHEBI:49883"/>
    </cofactor>
</comment>
<evidence type="ECO:0000256" key="9">
    <source>
        <dbReference type="ARBA" id="ARBA00022630"/>
    </source>
</evidence>
<dbReference type="InterPro" id="IPR009051">
    <property type="entry name" value="Helical_ferredxn"/>
</dbReference>
<protein>
    <recommendedName>
        <fullName evidence="7">dihydropyrimidine dehydrogenase (NADP(+))</fullName>
        <ecNumber evidence="7">1.3.1.2</ecNumber>
    </recommendedName>
    <alternativeName>
        <fullName evidence="20">Dihydrothymine dehydrogenase</fullName>
    </alternativeName>
    <alternativeName>
        <fullName evidence="19">Dihydrouracil dehydrogenase</fullName>
    </alternativeName>
</protein>
<keyword evidence="13" id="KW-0547">Nucleotide-binding</keyword>
<dbReference type="PRINTS" id="PR00419">
    <property type="entry name" value="ADXRDTASE"/>
</dbReference>
<dbReference type="PROSITE" id="PS00912">
    <property type="entry name" value="DHODEHASE_2"/>
    <property type="match status" value="1"/>
</dbReference>
<dbReference type="Pfam" id="PF01180">
    <property type="entry name" value="DHO_dh"/>
    <property type="match status" value="1"/>
</dbReference>
<dbReference type="GO" id="GO:0017113">
    <property type="term" value="F:dihydropyrimidine dehydrogenase (NADP+) activity"/>
    <property type="evidence" value="ECO:0007669"/>
    <property type="project" value="UniProtKB-EC"/>
</dbReference>
<dbReference type="GO" id="GO:0051539">
    <property type="term" value="F:4 iron, 4 sulfur cluster binding"/>
    <property type="evidence" value="ECO:0007669"/>
    <property type="project" value="UniProtKB-KW"/>
</dbReference>
<dbReference type="SUPFAM" id="SSF54862">
    <property type="entry name" value="4Fe-4S ferredoxins"/>
    <property type="match status" value="1"/>
</dbReference>
<keyword evidence="11" id="KW-0479">Metal-binding</keyword>
<dbReference type="SUPFAM" id="SSF51971">
    <property type="entry name" value="Nucleotide-binding domain"/>
    <property type="match status" value="1"/>
</dbReference>
<dbReference type="PROSITE" id="PS51379">
    <property type="entry name" value="4FE4S_FER_2"/>
    <property type="match status" value="2"/>
</dbReference>
<evidence type="ECO:0000256" key="2">
    <source>
        <dbReference type="ARBA" id="ARBA00001966"/>
    </source>
</evidence>
<dbReference type="GO" id="GO:0050661">
    <property type="term" value="F:NADP binding"/>
    <property type="evidence" value="ECO:0007669"/>
    <property type="project" value="TreeGrafter"/>
</dbReference>
<organism evidence="22">
    <name type="scientific">Trepomonas sp. PC1</name>
    <dbReference type="NCBI Taxonomy" id="1076344"/>
    <lineage>
        <taxon>Eukaryota</taxon>
        <taxon>Metamonada</taxon>
        <taxon>Diplomonadida</taxon>
        <taxon>Hexamitidae</taxon>
        <taxon>Hexamitinae</taxon>
        <taxon>Trepomonas</taxon>
    </lineage>
</organism>
<comment type="cofactor">
    <cofactor evidence="3">
        <name>FAD</name>
        <dbReference type="ChEBI" id="CHEBI:57692"/>
    </cofactor>
</comment>